<proteinExistence type="predicted"/>
<dbReference type="EMBL" id="OU963869">
    <property type="protein sequence ID" value="CAH0394323.1"/>
    <property type="molecule type" value="Genomic_DNA"/>
</dbReference>
<sequence>MSIIMIARGFRGNRLCDPITGDMHDSALCCCFFTDWDTYSPSHSSPTRTKGPDVTGIFPECFNDRKPPNNKLLKTTHPPNSNLQNDHFYAGTDPASVSAEELGAEPQPTSLNGADLSLRTQLLKLLKSLEYQRKPPTETHRPSDSTSRLASTAQQAEGAGLKVNSRGGFSNFFPYFRRYQADTEDRKPEVGDRKQEVGGLARKDEGSKRGGLSDFFPYFRRYQADTEDRKPEVGDRKPEVGDRKQEVGNRKQEVGGLARKDEGSNAIVDAGWNLFSTFSGALSPPEPPRKRKPIEDIPILGGLVSLGGALELAGQRSVDLLSDGSRKFGDLAVGTFSKSGFKYPAAGEGVGAAGLVGAVGGLGKLSPTDLMTVASALSQSTGRVDFIKQLLDKSTPETAFRLGQAAASITELRGNPAFAGIFRTFARRK</sequence>
<dbReference type="Proteomes" id="UP001152759">
    <property type="component" value="Chromosome 8"/>
</dbReference>
<feature type="region of interest" description="Disordered" evidence="1">
    <location>
        <begin position="64"/>
        <end position="91"/>
    </location>
</feature>
<feature type="compositionally biased region" description="Polar residues" evidence="1">
    <location>
        <begin position="144"/>
        <end position="155"/>
    </location>
</feature>
<accession>A0A9P0AN46</accession>
<organism evidence="2 3">
    <name type="scientific">Bemisia tabaci</name>
    <name type="common">Sweetpotato whitefly</name>
    <name type="synonym">Aleurodes tabaci</name>
    <dbReference type="NCBI Taxonomy" id="7038"/>
    <lineage>
        <taxon>Eukaryota</taxon>
        <taxon>Metazoa</taxon>
        <taxon>Ecdysozoa</taxon>
        <taxon>Arthropoda</taxon>
        <taxon>Hexapoda</taxon>
        <taxon>Insecta</taxon>
        <taxon>Pterygota</taxon>
        <taxon>Neoptera</taxon>
        <taxon>Paraneoptera</taxon>
        <taxon>Hemiptera</taxon>
        <taxon>Sternorrhyncha</taxon>
        <taxon>Aleyrodoidea</taxon>
        <taxon>Aleyrodidae</taxon>
        <taxon>Aleyrodinae</taxon>
        <taxon>Bemisia</taxon>
    </lineage>
</organism>
<feature type="region of interest" description="Disordered" evidence="1">
    <location>
        <begin position="226"/>
        <end position="260"/>
    </location>
</feature>
<keyword evidence="3" id="KW-1185">Reference proteome</keyword>
<feature type="region of interest" description="Disordered" evidence="1">
    <location>
        <begin position="184"/>
        <end position="208"/>
    </location>
</feature>
<evidence type="ECO:0000256" key="1">
    <source>
        <dbReference type="SAM" id="MobiDB-lite"/>
    </source>
</evidence>
<evidence type="ECO:0000313" key="2">
    <source>
        <dbReference type="EMBL" id="CAH0394323.1"/>
    </source>
</evidence>
<reference evidence="2" key="1">
    <citation type="submission" date="2021-12" db="EMBL/GenBank/DDBJ databases">
        <authorList>
            <person name="King R."/>
        </authorList>
    </citation>
    <scope>NUCLEOTIDE SEQUENCE</scope>
</reference>
<feature type="compositionally biased region" description="Basic and acidic residues" evidence="1">
    <location>
        <begin position="130"/>
        <end position="143"/>
    </location>
</feature>
<protein>
    <submittedName>
        <fullName evidence="2">Uncharacterized protein</fullName>
    </submittedName>
</protein>
<dbReference type="AlphaFoldDB" id="A0A9P0AN46"/>
<evidence type="ECO:0000313" key="3">
    <source>
        <dbReference type="Proteomes" id="UP001152759"/>
    </source>
</evidence>
<feature type="region of interest" description="Disordered" evidence="1">
    <location>
        <begin position="129"/>
        <end position="159"/>
    </location>
</feature>
<name>A0A9P0AN46_BEMTA</name>
<gene>
    <name evidence="2" type="ORF">BEMITA_LOCUS12634</name>
</gene>